<dbReference type="EMBL" id="JAZEWV010000003">
    <property type="protein sequence ID" value="MEE4541437.1"/>
    <property type="molecule type" value="Genomic_DNA"/>
</dbReference>
<evidence type="ECO:0000313" key="2">
    <source>
        <dbReference type="EMBL" id="MEE4541437.1"/>
    </source>
</evidence>
<organism evidence="2 3">
    <name type="scientific">Actinacidiphila polyblastidii</name>
    <dbReference type="NCBI Taxonomy" id="3110430"/>
    <lineage>
        <taxon>Bacteria</taxon>
        <taxon>Bacillati</taxon>
        <taxon>Actinomycetota</taxon>
        <taxon>Actinomycetes</taxon>
        <taxon>Kitasatosporales</taxon>
        <taxon>Streptomycetaceae</taxon>
        <taxon>Actinacidiphila</taxon>
    </lineage>
</organism>
<dbReference type="PANTHER" id="PTHR30290">
    <property type="entry name" value="PERIPLASMIC BINDING COMPONENT OF ABC TRANSPORTER"/>
    <property type="match status" value="1"/>
</dbReference>
<sequence length="345" mass="36327">MASGPYEVASYDQGKSLKLVRNPEWDPATDTVHSALPDTIDLTYLADRNAVEAALLDGSADLDIDAATLSDATETKILGSPTLKADTDLAYNGATRFLSLQTGVAPFGDYRCRWAVQYAVDRASVRAVFGGQYNGGDVATTMLPPTSDGHDPAATPFGTSLGVSFPDEAKKQLAACGRPNGFPVTLAGADSGASAEAMQSIKTSLAAVGITAHVVTEPTETFYQDLLSPARLKAKKWGMVLTSWAADWPTGGGFLRTLIEPGSSTNYSGLDDSEINALVDTADAQSDPAEAASDWAGIDAKVMSESTMVPLVYVRHLIYRGPRLTNVYEQQVLGGVDLTALGVKP</sequence>
<dbReference type="Proteomes" id="UP001344658">
    <property type="component" value="Unassembled WGS sequence"/>
</dbReference>
<evidence type="ECO:0000313" key="3">
    <source>
        <dbReference type="Proteomes" id="UP001344658"/>
    </source>
</evidence>
<dbReference type="RefSeq" id="WP_330793323.1">
    <property type="nucleotide sequence ID" value="NZ_JAZEWV010000003.1"/>
</dbReference>
<dbReference type="Pfam" id="PF00496">
    <property type="entry name" value="SBP_bac_5"/>
    <property type="match status" value="1"/>
</dbReference>
<proteinExistence type="predicted"/>
<evidence type="ECO:0000259" key="1">
    <source>
        <dbReference type="Pfam" id="PF00496"/>
    </source>
</evidence>
<reference evidence="2 3" key="1">
    <citation type="submission" date="2023-12" db="EMBL/GenBank/DDBJ databases">
        <title>Streptomyces sp. V4-01.</title>
        <authorList>
            <person name="Somphong A."/>
            <person name="Phongsopitanun W."/>
        </authorList>
    </citation>
    <scope>NUCLEOTIDE SEQUENCE [LARGE SCALE GENOMIC DNA]</scope>
    <source>
        <strain evidence="2 3">V4-01</strain>
    </source>
</reference>
<feature type="domain" description="Solute-binding protein family 5" evidence="1">
    <location>
        <begin position="3"/>
        <end position="261"/>
    </location>
</feature>
<comment type="caution">
    <text evidence="2">The sequence shown here is derived from an EMBL/GenBank/DDBJ whole genome shotgun (WGS) entry which is preliminary data.</text>
</comment>
<protein>
    <submittedName>
        <fullName evidence="2">ABC transporter substrate-binding protein</fullName>
    </submittedName>
</protein>
<dbReference type="InterPro" id="IPR039424">
    <property type="entry name" value="SBP_5"/>
</dbReference>
<name>A0ABU7P858_9ACTN</name>
<dbReference type="PANTHER" id="PTHR30290:SF83">
    <property type="entry name" value="ABC TRANSPORTER SUBSTRATE-BINDING PROTEIN"/>
    <property type="match status" value="1"/>
</dbReference>
<keyword evidence="3" id="KW-1185">Reference proteome</keyword>
<accession>A0ABU7P858</accession>
<dbReference type="SUPFAM" id="SSF53850">
    <property type="entry name" value="Periplasmic binding protein-like II"/>
    <property type="match status" value="1"/>
</dbReference>
<dbReference type="InterPro" id="IPR000914">
    <property type="entry name" value="SBP_5_dom"/>
</dbReference>
<dbReference type="Gene3D" id="3.40.190.10">
    <property type="entry name" value="Periplasmic binding protein-like II"/>
    <property type="match status" value="1"/>
</dbReference>
<gene>
    <name evidence="2" type="ORF">V2S66_05575</name>
</gene>
<dbReference type="Gene3D" id="3.10.105.10">
    <property type="entry name" value="Dipeptide-binding Protein, Domain 3"/>
    <property type="match status" value="1"/>
</dbReference>